<evidence type="ECO:0000313" key="1">
    <source>
        <dbReference type="EMBL" id="KAJ9053699.1"/>
    </source>
</evidence>
<keyword evidence="2" id="KW-1185">Reference proteome</keyword>
<dbReference type="Proteomes" id="UP001165960">
    <property type="component" value="Unassembled WGS sequence"/>
</dbReference>
<evidence type="ECO:0000313" key="2">
    <source>
        <dbReference type="Proteomes" id="UP001165960"/>
    </source>
</evidence>
<dbReference type="EMBL" id="QTSX02006496">
    <property type="protein sequence ID" value="KAJ9053699.1"/>
    <property type="molecule type" value="Genomic_DNA"/>
</dbReference>
<name>A0ACC2RUH1_9FUNG</name>
<proteinExistence type="predicted"/>
<reference evidence="1" key="1">
    <citation type="submission" date="2022-04" db="EMBL/GenBank/DDBJ databases">
        <title>Genome of the entomopathogenic fungus Entomophthora muscae.</title>
        <authorList>
            <person name="Elya C."/>
            <person name="Lovett B.R."/>
            <person name="Lee E."/>
            <person name="Macias A.M."/>
            <person name="Hajek A.E."/>
            <person name="De Bivort B.L."/>
            <person name="Kasson M.T."/>
            <person name="De Fine Licht H.H."/>
            <person name="Stajich J.E."/>
        </authorList>
    </citation>
    <scope>NUCLEOTIDE SEQUENCE</scope>
    <source>
        <strain evidence="1">Berkeley</strain>
    </source>
</reference>
<gene>
    <name evidence="1" type="ORF">DSO57_1021760</name>
</gene>
<comment type="caution">
    <text evidence="1">The sequence shown here is derived from an EMBL/GenBank/DDBJ whole genome shotgun (WGS) entry which is preliminary data.</text>
</comment>
<protein>
    <submittedName>
        <fullName evidence="1">Uncharacterized protein</fullName>
    </submittedName>
</protein>
<organism evidence="1 2">
    <name type="scientific">Entomophthora muscae</name>
    <dbReference type="NCBI Taxonomy" id="34485"/>
    <lineage>
        <taxon>Eukaryota</taxon>
        <taxon>Fungi</taxon>
        <taxon>Fungi incertae sedis</taxon>
        <taxon>Zoopagomycota</taxon>
        <taxon>Entomophthoromycotina</taxon>
        <taxon>Entomophthoromycetes</taxon>
        <taxon>Entomophthorales</taxon>
        <taxon>Entomophthoraceae</taxon>
        <taxon>Entomophthora</taxon>
    </lineage>
</organism>
<sequence length="129" mass="13425">MGPSHPATQRPSLLHASWEGVQHPQTDGSTAIQASLDPFLALPPLRSPAAACTCLGWVPAGHCAAFSQPNPCWLAGGLHLWCGLEAPQLMVKVHQGPDVLASARLPQGLLVCTRLCRIAPWAVGPGTAG</sequence>
<accession>A0ACC2RUH1</accession>